<keyword evidence="1 9" id="KW-0479">Metal-binding</keyword>
<dbReference type="GO" id="GO:0005634">
    <property type="term" value="C:nucleus"/>
    <property type="evidence" value="ECO:0007669"/>
    <property type="project" value="UniProtKB-SubCell"/>
</dbReference>
<keyword evidence="7 8" id="KW-0539">Nucleus</keyword>
<dbReference type="InterPro" id="IPR003851">
    <property type="entry name" value="Znf_Dof"/>
</dbReference>
<dbReference type="GO" id="GO:0003700">
    <property type="term" value="F:DNA-binding transcription factor activity"/>
    <property type="evidence" value="ECO:0007669"/>
    <property type="project" value="UniProtKB-UniRule"/>
</dbReference>
<dbReference type="GO" id="GO:0008270">
    <property type="term" value="F:zinc ion binding"/>
    <property type="evidence" value="ECO:0007669"/>
    <property type="project" value="UniProtKB-KW"/>
</dbReference>
<dbReference type="PANTHER" id="PTHR31992">
    <property type="entry name" value="DOF ZINC FINGER PROTEIN DOF1.4-RELATED"/>
    <property type="match status" value="1"/>
</dbReference>
<gene>
    <name evidence="13" type="primary">LOC107424732</name>
</gene>
<comment type="function">
    <text evidence="9">Transcription factor that binds specifically to a 5'-AA[AG]G-3' consensus core sequence.</text>
</comment>
<feature type="domain" description="Dof-type" evidence="11">
    <location>
        <begin position="28"/>
        <end position="82"/>
    </location>
</feature>
<name>A0A6P4A4B7_ZIZJJ</name>
<dbReference type="InterPro" id="IPR045174">
    <property type="entry name" value="Dof"/>
</dbReference>
<feature type="region of interest" description="Disordered" evidence="10">
    <location>
        <begin position="1"/>
        <end position="28"/>
    </location>
</feature>
<evidence type="ECO:0000313" key="13">
    <source>
        <dbReference type="RefSeq" id="XP_015890079.1"/>
    </source>
</evidence>
<evidence type="ECO:0000256" key="5">
    <source>
        <dbReference type="ARBA" id="ARBA00023125"/>
    </source>
</evidence>
<evidence type="ECO:0000256" key="1">
    <source>
        <dbReference type="ARBA" id="ARBA00022723"/>
    </source>
</evidence>
<keyword evidence="12" id="KW-1185">Reference proteome</keyword>
<evidence type="ECO:0000256" key="6">
    <source>
        <dbReference type="ARBA" id="ARBA00023163"/>
    </source>
</evidence>
<evidence type="ECO:0000256" key="9">
    <source>
        <dbReference type="RuleBase" id="RU369094"/>
    </source>
</evidence>
<evidence type="ECO:0000259" key="11">
    <source>
        <dbReference type="PROSITE" id="PS50884"/>
    </source>
</evidence>
<keyword evidence="6 9" id="KW-0804">Transcription</keyword>
<dbReference type="GO" id="GO:0003677">
    <property type="term" value="F:DNA binding"/>
    <property type="evidence" value="ECO:0007669"/>
    <property type="project" value="UniProtKB-UniRule"/>
</dbReference>
<accession>A0A6P4A4B7</accession>
<dbReference type="FunCoup" id="A0A6P4A4B7">
    <property type="interactions" value="73"/>
</dbReference>
<comment type="subcellular location">
    <subcellularLocation>
        <location evidence="8 9">Nucleus</location>
    </subcellularLocation>
</comment>
<dbReference type="AlphaFoldDB" id="A0A6P4A4B7"/>
<dbReference type="Proteomes" id="UP001652623">
    <property type="component" value="Chromosome 7"/>
</dbReference>
<proteinExistence type="predicted"/>
<feature type="compositionally biased region" description="Polar residues" evidence="10">
    <location>
        <begin position="86"/>
        <end position="96"/>
    </location>
</feature>
<evidence type="ECO:0000313" key="12">
    <source>
        <dbReference type="Proteomes" id="UP001652623"/>
    </source>
</evidence>
<protein>
    <recommendedName>
        <fullName evidence="9">Dof zinc finger protein</fullName>
    </recommendedName>
</protein>
<dbReference type="PROSITE" id="PS01361">
    <property type="entry name" value="ZF_DOF_1"/>
    <property type="match status" value="1"/>
</dbReference>
<reference evidence="13" key="1">
    <citation type="submission" date="2025-08" db="UniProtKB">
        <authorList>
            <consortium name="RefSeq"/>
        </authorList>
    </citation>
    <scope>IDENTIFICATION</scope>
    <source>
        <tissue evidence="13">Seedling</tissue>
    </source>
</reference>
<feature type="region of interest" description="Disordered" evidence="10">
    <location>
        <begin position="69"/>
        <end position="103"/>
    </location>
</feature>
<dbReference type="InParanoid" id="A0A6P4A4B7"/>
<sequence length="241" mass="24662">MPSDSGDQCRRPPKAHNPGAPPPEQEHLPCPRCDSTNTKFCYYNNYNFSQPRHFCKSCRRYWTHGGTLRDIPVGGGSRKNAKRSRTATSAGSVITTSSLSDHHHPLSSAPVLVPLATNQGGSPLQFGGCGGGSGGGDMKANVNALCSGTFTSLLNTQGPGFLALGGFGLGLGTGFEDMSFGIGRGIWPFPGAGDGGAGNGGGGTAIGSSWQFENADGGGLVAGDFCSWPDLAISTPGNGLK</sequence>
<evidence type="ECO:0000256" key="8">
    <source>
        <dbReference type="PROSITE-ProRule" id="PRU00071"/>
    </source>
</evidence>
<keyword evidence="2 8" id="KW-0863">Zinc-finger</keyword>
<keyword evidence="5 8" id="KW-0238">DNA-binding</keyword>
<evidence type="ECO:0000256" key="2">
    <source>
        <dbReference type="ARBA" id="ARBA00022771"/>
    </source>
</evidence>
<keyword evidence="3 9" id="KW-0862">Zinc</keyword>
<dbReference type="PANTHER" id="PTHR31992:SF12">
    <property type="entry name" value="DOF ZINC FINGER PROTEIN DOF3.4"/>
    <property type="match status" value="1"/>
</dbReference>
<evidence type="ECO:0000256" key="7">
    <source>
        <dbReference type="ARBA" id="ARBA00023242"/>
    </source>
</evidence>
<dbReference type="KEGG" id="zju:107424732"/>
<dbReference type="RefSeq" id="XP_015890079.1">
    <property type="nucleotide sequence ID" value="XM_016034593.4"/>
</dbReference>
<evidence type="ECO:0000256" key="4">
    <source>
        <dbReference type="ARBA" id="ARBA00023015"/>
    </source>
</evidence>
<keyword evidence="4 9" id="KW-0805">Transcription regulation</keyword>
<organism evidence="12 13">
    <name type="scientific">Ziziphus jujuba</name>
    <name type="common">Chinese jujube</name>
    <name type="synonym">Ziziphus sativa</name>
    <dbReference type="NCBI Taxonomy" id="326968"/>
    <lineage>
        <taxon>Eukaryota</taxon>
        <taxon>Viridiplantae</taxon>
        <taxon>Streptophyta</taxon>
        <taxon>Embryophyta</taxon>
        <taxon>Tracheophyta</taxon>
        <taxon>Spermatophyta</taxon>
        <taxon>Magnoliopsida</taxon>
        <taxon>eudicotyledons</taxon>
        <taxon>Gunneridae</taxon>
        <taxon>Pentapetalae</taxon>
        <taxon>rosids</taxon>
        <taxon>fabids</taxon>
        <taxon>Rosales</taxon>
        <taxon>Rhamnaceae</taxon>
        <taxon>Paliureae</taxon>
        <taxon>Ziziphus</taxon>
    </lineage>
</organism>
<evidence type="ECO:0000256" key="3">
    <source>
        <dbReference type="ARBA" id="ARBA00022833"/>
    </source>
</evidence>
<dbReference type="PROSITE" id="PS50884">
    <property type="entry name" value="ZF_DOF_2"/>
    <property type="match status" value="1"/>
</dbReference>
<dbReference type="GeneID" id="107424732"/>
<evidence type="ECO:0000256" key="10">
    <source>
        <dbReference type="SAM" id="MobiDB-lite"/>
    </source>
</evidence>
<dbReference type="Pfam" id="PF02701">
    <property type="entry name" value="Zn_ribbon_Dof"/>
    <property type="match status" value="1"/>
</dbReference>